<gene>
    <name evidence="1" type="ORF">BDN72DRAFT_874554</name>
</gene>
<dbReference type="Proteomes" id="UP000308600">
    <property type="component" value="Unassembled WGS sequence"/>
</dbReference>
<reference evidence="1 2" key="1">
    <citation type="journal article" date="2019" name="Nat. Ecol. Evol.">
        <title>Megaphylogeny resolves global patterns of mushroom evolution.</title>
        <authorList>
            <person name="Varga T."/>
            <person name="Krizsan K."/>
            <person name="Foldi C."/>
            <person name="Dima B."/>
            <person name="Sanchez-Garcia M."/>
            <person name="Sanchez-Ramirez S."/>
            <person name="Szollosi G.J."/>
            <person name="Szarkandi J.G."/>
            <person name="Papp V."/>
            <person name="Albert L."/>
            <person name="Andreopoulos W."/>
            <person name="Angelini C."/>
            <person name="Antonin V."/>
            <person name="Barry K.W."/>
            <person name="Bougher N.L."/>
            <person name="Buchanan P."/>
            <person name="Buyck B."/>
            <person name="Bense V."/>
            <person name="Catcheside P."/>
            <person name="Chovatia M."/>
            <person name="Cooper J."/>
            <person name="Damon W."/>
            <person name="Desjardin D."/>
            <person name="Finy P."/>
            <person name="Geml J."/>
            <person name="Haridas S."/>
            <person name="Hughes K."/>
            <person name="Justo A."/>
            <person name="Karasinski D."/>
            <person name="Kautmanova I."/>
            <person name="Kiss B."/>
            <person name="Kocsube S."/>
            <person name="Kotiranta H."/>
            <person name="LaButti K.M."/>
            <person name="Lechner B.E."/>
            <person name="Liimatainen K."/>
            <person name="Lipzen A."/>
            <person name="Lukacs Z."/>
            <person name="Mihaltcheva S."/>
            <person name="Morgado L.N."/>
            <person name="Niskanen T."/>
            <person name="Noordeloos M.E."/>
            <person name="Ohm R.A."/>
            <person name="Ortiz-Santana B."/>
            <person name="Ovrebo C."/>
            <person name="Racz N."/>
            <person name="Riley R."/>
            <person name="Savchenko A."/>
            <person name="Shiryaev A."/>
            <person name="Soop K."/>
            <person name="Spirin V."/>
            <person name="Szebenyi C."/>
            <person name="Tomsovsky M."/>
            <person name="Tulloss R.E."/>
            <person name="Uehling J."/>
            <person name="Grigoriev I.V."/>
            <person name="Vagvolgyi C."/>
            <person name="Papp T."/>
            <person name="Martin F.M."/>
            <person name="Miettinen O."/>
            <person name="Hibbett D.S."/>
            <person name="Nagy L.G."/>
        </authorList>
    </citation>
    <scope>NUCLEOTIDE SEQUENCE [LARGE SCALE GENOMIC DNA]</scope>
    <source>
        <strain evidence="1 2">NL-1719</strain>
    </source>
</reference>
<sequence length="479" mass="53858">MTPSLVGSEPMKTSPSVALSQGPAPNLVDFLNTLPPFLTLLVVNLAPYASRFRYTVEVVSWRKSWYDAWLALALWWAFCLFITTTLRYFVPIAALFCLLFFTSKPAPPVVTEQAVQFAIADLSTLQPLLPQLPSLRQLRPTHPLRVVGIVYVPYLILTHFIPLRVIIAVLGSIVLVWRAPWAVVLRSTIWSSAWFRWSVYKTWAYVSGNPLPPRAMSPQSVASAASTINSLRFLYTVYENQRWWMGLDWTAALLPNERPSWCSASLQPASPPNGFTLPEDTTIYLPNGRGGRTKRTARWRWEEPEWKVLVRKDGTGSMRVDRPLPVTKEDSQSANKLMKVAGIFKDSTAPSSPLPKGGDSEIHVEDPEDPEEEPWTDVDGWVYGDNKWEGQSGKGGMGKYTRYRRWTRVAVVAETVEIVGVGDLGIQRHHPPVTVDPPQVDIQVEEEQFASKPMERNSSTSPLRQRLKALTRSSSNSNT</sequence>
<protein>
    <submittedName>
        <fullName evidence="1">Uncharacterized protein</fullName>
    </submittedName>
</protein>
<keyword evidence="2" id="KW-1185">Reference proteome</keyword>
<name>A0ACD3BCC8_9AGAR</name>
<dbReference type="EMBL" id="ML208263">
    <property type="protein sequence ID" value="TFK75316.1"/>
    <property type="molecule type" value="Genomic_DNA"/>
</dbReference>
<proteinExistence type="predicted"/>
<evidence type="ECO:0000313" key="2">
    <source>
        <dbReference type="Proteomes" id="UP000308600"/>
    </source>
</evidence>
<accession>A0ACD3BCC8</accession>
<organism evidence="1 2">
    <name type="scientific">Pluteus cervinus</name>
    <dbReference type="NCBI Taxonomy" id="181527"/>
    <lineage>
        <taxon>Eukaryota</taxon>
        <taxon>Fungi</taxon>
        <taxon>Dikarya</taxon>
        <taxon>Basidiomycota</taxon>
        <taxon>Agaricomycotina</taxon>
        <taxon>Agaricomycetes</taxon>
        <taxon>Agaricomycetidae</taxon>
        <taxon>Agaricales</taxon>
        <taxon>Pluteineae</taxon>
        <taxon>Pluteaceae</taxon>
        <taxon>Pluteus</taxon>
    </lineage>
</organism>
<evidence type="ECO:0000313" key="1">
    <source>
        <dbReference type="EMBL" id="TFK75316.1"/>
    </source>
</evidence>